<proteinExistence type="predicted"/>
<reference evidence="1 2" key="1">
    <citation type="submission" date="2015-12" db="EMBL/GenBank/DDBJ databases">
        <title>Draft genome sequence of Moniliophthora roreri, the causal agent of frosty pod rot of cacao.</title>
        <authorList>
            <person name="Aime M.C."/>
            <person name="Diaz-Valderrama J.R."/>
            <person name="Kijpornyongpan T."/>
            <person name="Phillips-Mora W."/>
        </authorList>
    </citation>
    <scope>NUCLEOTIDE SEQUENCE [LARGE SCALE GENOMIC DNA]</scope>
    <source>
        <strain evidence="1 2">MCA 2952</strain>
    </source>
</reference>
<accession>A0A0W0GAY9</accession>
<dbReference type="Proteomes" id="UP000054988">
    <property type="component" value="Unassembled WGS sequence"/>
</dbReference>
<dbReference type="EMBL" id="LATX01000634">
    <property type="protein sequence ID" value="KTB45726.1"/>
    <property type="molecule type" value="Genomic_DNA"/>
</dbReference>
<dbReference type="AlphaFoldDB" id="A0A0W0GAY9"/>
<name>A0A0W0GAY9_MONRR</name>
<evidence type="ECO:0000313" key="2">
    <source>
        <dbReference type="Proteomes" id="UP000054988"/>
    </source>
</evidence>
<sequence length="126" mass="14377">MAPTVLCNNYHHTFSTQEPYPRPADGITLSDVEVALQLTTIHEEQAEVNRYNLEIARLQPGDAVVGKLETERDKLLMRISERRNSAPAMRRIPVELWDIIFDHAVASWSNDLQLPSDYSLSERSES</sequence>
<protein>
    <submittedName>
        <fullName evidence="1">Uncharacterized protein</fullName>
    </submittedName>
</protein>
<gene>
    <name evidence="1" type="ORF">WG66_1698</name>
</gene>
<organism evidence="1 2">
    <name type="scientific">Moniliophthora roreri</name>
    <name type="common">Frosty pod rot fungus</name>
    <name type="synonym">Monilia roreri</name>
    <dbReference type="NCBI Taxonomy" id="221103"/>
    <lineage>
        <taxon>Eukaryota</taxon>
        <taxon>Fungi</taxon>
        <taxon>Dikarya</taxon>
        <taxon>Basidiomycota</taxon>
        <taxon>Agaricomycotina</taxon>
        <taxon>Agaricomycetes</taxon>
        <taxon>Agaricomycetidae</taxon>
        <taxon>Agaricales</taxon>
        <taxon>Marasmiineae</taxon>
        <taxon>Marasmiaceae</taxon>
        <taxon>Moniliophthora</taxon>
    </lineage>
</organism>
<evidence type="ECO:0000313" key="1">
    <source>
        <dbReference type="EMBL" id="KTB45726.1"/>
    </source>
</evidence>
<comment type="caution">
    <text evidence="1">The sequence shown here is derived from an EMBL/GenBank/DDBJ whole genome shotgun (WGS) entry which is preliminary data.</text>
</comment>